<dbReference type="SUPFAM" id="SSF52266">
    <property type="entry name" value="SGNH hydrolase"/>
    <property type="match status" value="1"/>
</dbReference>
<dbReference type="Gene3D" id="3.40.50.1110">
    <property type="entry name" value="SGNH hydrolase"/>
    <property type="match status" value="1"/>
</dbReference>
<dbReference type="AlphaFoldDB" id="A0A7W6JX79"/>
<comment type="caution">
    <text evidence="2">The sequence shown here is derived from an EMBL/GenBank/DDBJ whole genome shotgun (WGS) entry which is preliminary data.</text>
</comment>
<dbReference type="Proteomes" id="UP000557392">
    <property type="component" value="Unassembled WGS sequence"/>
</dbReference>
<dbReference type="InterPro" id="IPR036514">
    <property type="entry name" value="SGNH_hydro_sf"/>
</dbReference>
<gene>
    <name evidence="2" type="ORF">GGR46_004824</name>
</gene>
<dbReference type="Pfam" id="PF13472">
    <property type="entry name" value="Lipase_GDSL_2"/>
    <property type="match status" value="1"/>
</dbReference>
<dbReference type="GO" id="GO:0016788">
    <property type="term" value="F:hydrolase activity, acting on ester bonds"/>
    <property type="evidence" value="ECO:0007669"/>
    <property type="project" value="UniProtKB-ARBA"/>
</dbReference>
<accession>A0A7W6JX79</accession>
<keyword evidence="3" id="KW-1185">Reference proteome</keyword>
<reference evidence="2 3" key="1">
    <citation type="submission" date="2020-08" db="EMBL/GenBank/DDBJ databases">
        <title>Genomic Encyclopedia of Type Strains, Phase IV (KMG-IV): sequencing the most valuable type-strain genomes for metagenomic binning, comparative biology and taxonomic classification.</title>
        <authorList>
            <person name="Goeker M."/>
        </authorList>
    </citation>
    <scope>NUCLEOTIDE SEQUENCE [LARGE SCALE GENOMIC DNA]</scope>
    <source>
        <strain evidence="2 3">DSM 101806</strain>
    </source>
</reference>
<proteinExistence type="predicted"/>
<evidence type="ECO:0000313" key="3">
    <source>
        <dbReference type="Proteomes" id="UP000557392"/>
    </source>
</evidence>
<dbReference type="InterPro" id="IPR013830">
    <property type="entry name" value="SGNH_hydro"/>
</dbReference>
<feature type="domain" description="SGNH hydrolase-type esterase" evidence="1">
    <location>
        <begin position="63"/>
        <end position="208"/>
    </location>
</feature>
<protein>
    <submittedName>
        <fullName evidence="2">Lysophospholipase L1-like esterase</fullName>
    </submittedName>
</protein>
<dbReference type="RefSeq" id="WP_184000578.1">
    <property type="nucleotide sequence ID" value="NZ_JACIEH010000005.1"/>
</dbReference>
<name>A0A7W6JX79_9SPHN</name>
<organism evidence="2 3">
    <name type="scientific">Sphingomonas kyeonggiensis</name>
    <dbReference type="NCBI Taxonomy" id="1268553"/>
    <lineage>
        <taxon>Bacteria</taxon>
        <taxon>Pseudomonadati</taxon>
        <taxon>Pseudomonadota</taxon>
        <taxon>Alphaproteobacteria</taxon>
        <taxon>Sphingomonadales</taxon>
        <taxon>Sphingomonadaceae</taxon>
        <taxon>Sphingomonas</taxon>
    </lineage>
</organism>
<evidence type="ECO:0000313" key="2">
    <source>
        <dbReference type="EMBL" id="MBB4101234.1"/>
    </source>
</evidence>
<dbReference type="EMBL" id="JACIEH010000005">
    <property type="protein sequence ID" value="MBB4101234.1"/>
    <property type="molecule type" value="Genomic_DNA"/>
</dbReference>
<sequence>MPTALKIALATLGKCALALTVFTTIFGGWQWVMARQPLPGASEREGACVLWFVGSSTMSRWSSLEADLRPWIAQNRGIGGATMQEINLHIAHDQAKKPPQAIVYYAGENDIAFGHTVDQAVADLREFLAIKSRLFGNTPVFIISLKPSPTRWDRLAQQERYNAVARAIADKRPDISYIDIVPSLLEQGRPGPFYTEDGLHLNDEGYRRWKVAVHEALDEEMPKNVLQRCHPEALQGRT</sequence>
<evidence type="ECO:0000259" key="1">
    <source>
        <dbReference type="Pfam" id="PF13472"/>
    </source>
</evidence>